<evidence type="ECO:0000313" key="3">
    <source>
        <dbReference type="Proteomes" id="UP000663918"/>
    </source>
</evidence>
<evidence type="ECO:0000313" key="2">
    <source>
        <dbReference type="EMBL" id="QTC90699.1"/>
    </source>
</evidence>
<keyword evidence="1 2" id="KW-0808">Transferase</keyword>
<reference evidence="2" key="1">
    <citation type="submission" date="2020-09" db="EMBL/GenBank/DDBJ databases">
        <title>Brevundimonas sp. LVF2 isolated from a puddle in Goettingen, Germany.</title>
        <authorList>
            <person name="Friedrich I."/>
            <person name="Klassen A."/>
            <person name="Hannes N."/>
            <person name="Schneider D."/>
            <person name="Hertel R."/>
            <person name="Daniel R."/>
        </authorList>
    </citation>
    <scope>NUCLEOTIDE SEQUENCE</scope>
    <source>
        <strain evidence="2">LVF2</strain>
    </source>
</reference>
<name>A0A975GVK6_9CAUL</name>
<dbReference type="EMBL" id="CP062222">
    <property type="protein sequence ID" value="QTC90699.1"/>
    <property type="molecule type" value="Genomic_DNA"/>
</dbReference>
<gene>
    <name evidence="2" type="ORF">IFJ75_15875</name>
</gene>
<dbReference type="RefSeq" id="WP_207869315.1">
    <property type="nucleotide sequence ID" value="NZ_CP062222.1"/>
</dbReference>
<accession>A0A975GVK6</accession>
<dbReference type="InterPro" id="IPR003673">
    <property type="entry name" value="CoA-Trfase_fam_III"/>
</dbReference>
<evidence type="ECO:0000256" key="1">
    <source>
        <dbReference type="ARBA" id="ARBA00022679"/>
    </source>
</evidence>
<sequence length="415" mass="43347">MTQSSRPSFIQGPLAGVRVLDLSRVLAGPWATQVLADLGAEVIKIERPGAGDDTRGWGPPFLKTTDGGRGDAAYFLSANRGKKSVTLDIASEEGAALARDLAATCDVVIENFKTGGLRKYGLDHASLTAAHPKLVYCSITGFGQDGPDAARPGYDYMIQAMGGLMSITGQADGAPGAEPMKVGVAVVDLFTGMYAANAILAALLHARATGEGQHIDLALFDVQAAMLANQATNYFASGKAPTRMGNAHPNLAPYQPFPCSDGMIVVAVGNDGQFRAFAKALRAEGLGTDPRFVSNALRIEHRAVLTAEISALTARLTMRELTVALDAAGVPCGPVNTIDQVFEEPQAIHRGLVVEQARADLSGPVKTVASPIRLSKTPVAYDAAPPALGQDTEEVLSGMGLDAERLAALRTMGII</sequence>
<dbReference type="Pfam" id="PF02515">
    <property type="entry name" value="CoA_transf_3"/>
    <property type="match status" value="1"/>
</dbReference>
<dbReference type="PANTHER" id="PTHR48207">
    <property type="entry name" value="SUCCINATE--HYDROXYMETHYLGLUTARATE COA-TRANSFERASE"/>
    <property type="match status" value="1"/>
</dbReference>
<organism evidence="2 3">
    <name type="scientific">Brevundimonas goettingensis</name>
    <dbReference type="NCBI Taxonomy" id="2774190"/>
    <lineage>
        <taxon>Bacteria</taxon>
        <taxon>Pseudomonadati</taxon>
        <taxon>Pseudomonadota</taxon>
        <taxon>Alphaproteobacteria</taxon>
        <taxon>Caulobacterales</taxon>
        <taxon>Caulobacteraceae</taxon>
        <taxon>Brevundimonas</taxon>
    </lineage>
</organism>
<dbReference type="AlphaFoldDB" id="A0A975GVK6"/>
<dbReference type="InterPro" id="IPR023606">
    <property type="entry name" value="CoA-Trfase_III_dom_1_sf"/>
</dbReference>
<keyword evidence="3" id="KW-1185">Reference proteome</keyword>
<dbReference type="KEGG" id="bgoe:IFJ75_15875"/>
<dbReference type="Gene3D" id="3.30.1540.10">
    <property type="entry name" value="formyl-coa transferase, domain 3"/>
    <property type="match status" value="1"/>
</dbReference>
<dbReference type="InterPro" id="IPR050483">
    <property type="entry name" value="CoA-transferase_III_domain"/>
</dbReference>
<dbReference type="Gene3D" id="3.40.50.10540">
    <property type="entry name" value="Crotonobetainyl-coa:carnitine coa-transferase, domain 1"/>
    <property type="match status" value="1"/>
</dbReference>
<dbReference type="Proteomes" id="UP000663918">
    <property type="component" value="Chromosome"/>
</dbReference>
<protein>
    <submittedName>
        <fullName evidence="2">CoA transferase</fullName>
    </submittedName>
</protein>
<dbReference type="InterPro" id="IPR044855">
    <property type="entry name" value="CoA-Trfase_III_dom3_sf"/>
</dbReference>
<dbReference type="GO" id="GO:0008410">
    <property type="term" value="F:CoA-transferase activity"/>
    <property type="evidence" value="ECO:0007669"/>
    <property type="project" value="TreeGrafter"/>
</dbReference>
<dbReference type="PANTHER" id="PTHR48207:SF3">
    <property type="entry name" value="SUCCINATE--HYDROXYMETHYLGLUTARATE COA-TRANSFERASE"/>
    <property type="match status" value="1"/>
</dbReference>
<dbReference type="SUPFAM" id="SSF89796">
    <property type="entry name" value="CoA-transferase family III (CaiB/BaiF)"/>
    <property type="match status" value="1"/>
</dbReference>
<proteinExistence type="predicted"/>